<evidence type="ECO:0000256" key="7">
    <source>
        <dbReference type="ARBA" id="ARBA00047989"/>
    </source>
</evidence>
<evidence type="ECO:0000256" key="5">
    <source>
        <dbReference type="ARBA" id="ARBA00022801"/>
    </source>
</evidence>
<dbReference type="GO" id="GO:0017061">
    <property type="term" value="F:S-methyl-5-thioadenosine phosphorylase activity"/>
    <property type="evidence" value="ECO:0007669"/>
    <property type="project" value="UniProtKB-EC"/>
</dbReference>
<evidence type="ECO:0000256" key="10">
    <source>
        <dbReference type="RuleBase" id="RU361274"/>
    </source>
</evidence>
<dbReference type="NCBIfam" id="TIGR00726">
    <property type="entry name" value="peptidoglycan editing factor PgeF"/>
    <property type="match status" value="1"/>
</dbReference>
<organism evidence="11 12">
    <name type="scientific">Thermodesulfobacterium commune</name>
    <dbReference type="NCBI Taxonomy" id="1741"/>
    <lineage>
        <taxon>Bacteria</taxon>
        <taxon>Pseudomonadati</taxon>
        <taxon>Thermodesulfobacteriota</taxon>
        <taxon>Thermodesulfobacteria</taxon>
        <taxon>Thermodesulfobacteriales</taxon>
        <taxon>Thermodesulfobacteriaceae</taxon>
        <taxon>Thermodesulfobacterium</taxon>
    </lineage>
</organism>
<dbReference type="GO" id="GO:0005507">
    <property type="term" value="F:copper ion binding"/>
    <property type="evidence" value="ECO:0007669"/>
    <property type="project" value="TreeGrafter"/>
</dbReference>
<dbReference type="PANTHER" id="PTHR30616">
    <property type="entry name" value="UNCHARACTERIZED PROTEIN YFIH"/>
    <property type="match status" value="1"/>
</dbReference>
<evidence type="ECO:0000256" key="2">
    <source>
        <dbReference type="ARBA" id="ARBA00007353"/>
    </source>
</evidence>
<comment type="catalytic activity">
    <reaction evidence="7">
        <text>adenosine + H2O + H(+) = inosine + NH4(+)</text>
        <dbReference type="Rhea" id="RHEA:24408"/>
        <dbReference type="ChEBI" id="CHEBI:15377"/>
        <dbReference type="ChEBI" id="CHEBI:15378"/>
        <dbReference type="ChEBI" id="CHEBI:16335"/>
        <dbReference type="ChEBI" id="CHEBI:17596"/>
        <dbReference type="ChEBI" id="CHEBI:28938"/>
        <dbReference type="EC" id="3.5.4.4"/>
    </reaction>
    <physiologicalReaction direction="left-to-right" evidence="7">
        <dbReference type="Rhea" id="RHEA:24409"/>
    </physiologicalReaction>
</comment>
<proteinExistence type="inferred from homology"/>
<dbReference type="Proteomes" id="UP000257240">
    <property type="component" value="Unassembled WGS sequence"/>
</dbReference>
<dbReference type="SUPFAM" id="SSF64438">
    <property type="entry name" value="CNF1/YfiH-like putative cysteine hydrolases"/>
    <property type="match status" value="1"/>
</dbReference>
<accession>A0A101FJ14</accession>
<comment type="catalytic activity">
    <reaction evidence="9">
        <text>S-methyl-5'-thioadenosine + phosphate = 5-(methylsulfanyl)-alpha-D-ribose 1-phosphate + adenine</text>
        <dbReference type="Rhea" id="RHEA:11852"/>
        <dbReference type="ChEBI" id="CHEBI:16708"/>
        <dbReference type="ChEBI" id="CHEBI:17509"/>
        <dbReference type="ChEBI" id="CHEBI:43474"/>
        <dbReference type="ChEBI" id="CHEBI:58533"/>
        <dbReference type="EC" id="2.4.2.28"/>
    </reaction>
    <physiologicalReaction direction="left-to-right" evidence="9">
        <dbReference type="Rhea" id="RHEA:11853"/>
    </physiologicalReaction>
</comment>
<comment type="catalytic activity">
    <reaction evidence="8">
        <text>adenosine + phosphate = alpha-D-ribose 1-phosphate + adenine</text>
        <dbReference type="Rhea" id="RHEA:27642"/>
        <dbReference type="ChEBI" id="CHEBI:16335"/>
        <dbReference type="ChEBI" id="CHEBI:16708"/>
        <dbReference type="ChEBI" id="CHEBI:43474"/>
        <dbReference type="ChEBI" id="CHEBI:57720"/>
        <dbReference type="EC" id="2.4.2.1"/>
    </reaction>
    <physiologicalReaction direction="left-to-right" evidence="8">
        <dbReference type="Rhea" id="RHEA:27643"/>
    </physiologicalReaction>
</comment>
<dbReference type="Pfam" id="PF02578">
    <property type="entry name" value="Cu-oxidase_4"/>
    <property type="match status" value="1"/>
</dbReference>
<dbReference type="AlphaFoldDB" id="A0A101FJ14"/>
<evidence type="ECO:0000256" key="6">
    <source>
        <dbReference type="ARBA" id="ARBA00022833"/>
    </source>
</evidence>
<comment type="catalytic activity">
    <reaction evidence="1">
        <text>inosine + phosphate = alpha-D-ribose 1-phosphate + hypoxanthine</text>
        <dbReference type="Rhea" id="RHEA:27646"/>
        <dbReference type="ChEBI" id="CHEBI:17368"/>
        <dbReference type="ChEBI" id="CHEBI:17596"/>
        <dbReference type="ChEBI" id="CHEBI:43474"/>
        <dbReference type="ChEBI" id="CHEBI:57720"/>
        <dbReference type="EC" id="2.4.2.1"/>
    </reaction>
    <physiologicalReaction direction="left-to-right" evidence="1">
        <dbReference type="Rhea" id="RHEA:27647"/>
    </physiologicalReaction>
</comment>
<dbReference type="EMBL" id="DLVE01000054">
    <property type="protein sequence ID" value="HAA83923.1"/>
    <property type="molecule type" value="Genomic_DNA"/>
</dbReference>
<dbReference type="CDD" id="cd16833">
    <property type="entry name" value="YfiH"/>
    <property type="match status" value="1"/>
</dbReference>
<evidence type="ECO:0000256" key="1">
    <source>
        <dbReference type="ARBA" id="ARBA00000553"/>
    </source>
</evidence>
<comment type="caution">
    <text evidence="11">The sequence shown here is derived from an EMBL/GenBank/DDBJ whole genome shotgun (WGS) entry which is preliminary data.</text>
</comment>
<keyword evidence="6" id="KW-0862">Zinc</keyword>
<evidence type="ECO:0000313" key="11">
    <source>
        <dbReference type="EMBL" id="HAA83923.1"/>
    </source>
</evidence>
<dbReference type="RefSeq" id="WP_051754456.1">
    <property type="nucleotide sequence ID" value="NZ_DAINLL010000003.1"/>
</dbReference>
<keyword evidence="4" id="KW-0479">Metal-binding</keyword>
<evidence type="ECO:0000256" key="4">
    <source>
        <dbReference type="ARBA" id="ARBA00022723"/>
    </source>
</evidence>
<keyword evidence="3" id="KW-0808">Transferase</keyword>
<dbReference type="InterPro" id="IPR011324">
    <property type="entry name" value="Cytotoxic_necrot_fac-like_cat"/>
</dbReference>
<dbReference type="InterPro" id="IPR003730">
    <property type="entry name" value="Cu_polyphenol_OxRdtase"/>
</dbReference>
<reference evidence="11 12" key="1">
    <citation type="journal article" date="2018" name="Nat. Biotechnol.">
        <title>A standardized bacterial taxonomy based on genome phylogeny substantially revises the tree of life.</title>
        <authorList>
            <person name="Parks D.H."/>
            <person name="Chuvochina M."/>
            <person name="Waite D.W."/>
            <person name="Rinke C."/>
            <person name="Skarshewski A."/>
            <person name="Chaumeil P.A."/>
            <person name="Hugenholtz P."/>
        </authorList>
    </citation>
    <scope>NUCLEOTIDE SEQUENCE [LARGE SCALE GENOMIC DNA]</scope>
    <source>
        <strain evidence="11">UBA12529</strain>
    </source>
</reference>
<dbReference type="GO" id="GO:0016787">
    <property type="term" value="F:hydrolase activity"/>
    <property type="evidence" value="ECO:0007669"/>
    <property type="project" value="UniProtKB-KW"/>
</dbReference>
<evidence type="ECO:0000256" key="8">
    <source>
        <dbReference type="ARBA" id="ARBA00048968"/>
    </source>
</evidence>
<sequence length="242" mass="27774">MSKQLILELVNHLKTDLIFPENFLNINILAAFSKKLSKEFNFTSLKKISNYRWFLPKQVHSDIFITLWNGSSVPEIFSLEGDGVLTDQERLFVGVKTADCVPVLLATKDRRIVGAIHAGWKGTVSKILEKILRKILSLGYKPEEILLAIGPHIKVCCYEIKDEVLDALRKNLSFYDEVIQHNQGKVYLDLEKANFYQALCLGIPEENVWVSKDCTRCLHKVYWSHRYHGKERGVQIAFIGKP</sequence>
<protein>
    <recommendedName>
        <fullName evidence="10">Purine nucleoside phosphorylase</fullName>
    </recommendedName>
</protein>
<evidence type="ECO:0000256" key="3">
    <source>
        <dbReference type="ARBA" id="ARBA00022679"/>
    </source>
</evidence>
<comment type="similarity">
    <text evidence="2 10">Belongs to the purine nucleoside phosphorylase YfiH/LACC1 family.</text>
</comment>
<keyword evidence="5" id="KW-0378">Hydrolase</keyword>
<dbReference type="Gene3D" id="3.60.140.10">
    <property type="entry name" value="CNF1/YfiH-like putative cysteine hydrolases"/>
    <property type="match status" value="1"/>
</dbReference>
<evidence type="ECO:0000256" key="9">
    <source>
        <dbReference type="ARBA" id="ARBA00049893"/>
    </source>
</evidence>
<evidence type="ECO:0000313" key="12">
    <source>
        <dbReference type="Proteomes" id="UP000257240"/>
    </source>
</evidence>
<name>A0A101FJ14_9BACT</name>
<dbReference type="InterPro" id="IPR038371">
    <property type="entry name" value="Cu_polyphenol_OxRdtase_sf"/>
</dbReference>
<gene>
    <name evidence="11" type="primary">pgeF</name>
    <name evidence="11" type="ORF">DCE01_03970</name>
</gene>
<dbReference type="PANTHER" id="PTHR30616:SF2">
    <property type="entry name" value="PURINE NUCLEOSIDE PHOSPHORYLASE LACC1"/>
    <property type="match status" value="1"/>
</dbReference>